<keyword evidence="10" id="KW-1185">Reference proteome</keyword>
<dbReference type="GO" id="GO:0005737">
    <property type="term" value="C:cytoplasm"/>
    <property type="evidence" value="ECO:0007669"/>
    <property type="project" value="UniProtKB-SubCell"/>
</dbReference>
<dbReference type="InterPro" id="IPR053925">
    <property type="entry name" value="RecX_HTH_3rd"/>
</dbReference>
<evidence type="ECO:0000259" key="8">
    <source>
        <dbReference type="Pfam" id="PF21981"/>
    </source>
</evidence>
<feature type="domain" description="RecX second three-helical" evidence="7">
    <location>
        <begin position="75"/>
        <end position="110"/>
    </location>
</feature>
<comment type="subcellular location">
    <subcellularLocation>
        <location evidence="1 5">Cytoplasm</location>
    </subcellularLocation>
</comment>
<name>A0A2N4U331_9BURK</name>
<keyword evidence="4 5" id="KW-0963">Cytoplasm</keyword>
<reference evidence="9 10" key="1">
    <citation type="submission" date="2017-10" db="EMBL/GenBank/DDBJ databases">
        <title>Two draft genome sequences of Pusillimonas sp. strains isolated from a nitrate- and radionuclide-contaminated groundwater in Russia.</title>
        <authorList>
            <person name="Grouzdev D.S."/>
            <person name="Tourova T.P."/>
            <person name="Goeva M.A."/>
            <person name="Babich T.L."/>
            <person name="Sokolova D.S."/>
            <person name="Abdullin R."/>
            <person name="Poltaraus A.B."/>
            <person name="Toshchakov S.V."/>
            <person name="Nazina T.N."/>
        </authorList>
    </citation>
    <scope>NUCLEOTIDE SEQUENCE [LARGE SCALE GENOMIC DNA]</scope>
    <source>
        <strain evidence="9 10">JR1/69-3-13</strain>
    </source>
</reference>
<proteinExistence type="inferred from homology"/>
<feature type="domain" description="RecX third three-helical" evidence="8">
    <location>
        <begin position="119"/>
        <end position="162"/>
    </location>
</feature>
<protein>
    <recommendedName>
        <fullName evidence="3 5">Regulatory protein RecX</fullName>
    </recommendedName>
</protein>
<dbReference type="PANTHER" id="PTHR33602">
    <property type="entry name" value="REGULATORY PROTEIN RECX FAMILY PROTEIN"/>
    <property type="match status" value="1"/>
</dbReference>
<dbReference type="InterPro" id="IPR053924">
    <property type="entry name" value="RecX_HTH_2nd"/>
</dbReference>
<comment type="caution">
    <text evidence="9">The sequence shown here is derived from an EMBL/GenBank/DDBJ whole genome shotgun (WGS) entry which is preliminary data.</text>
</comment>
<evidence type="ECO:0000256" key="1">
    <source>
        <dbReference type="ARBA" id="ARBA00004496"/>
    </source>
</evidence>
<dbReference type="RefSeq" id="WP_102074309.1">
    <property type="nucleotide sequence ID" value="NZ_PDNW01000010.1"/>
</dbReference>
<sequence>MRSDDDFETLSPGDPEGGKPKKKGPSLKARAIAMLSRRENSRLELQRKLAPHADSAEELDGLLNDLERENWLSNQRFAQNLVHRRAHTKGASLIVQELRQHGLADETISELQQQLRHTEVDRARTVWEKKFGHAPEDAKAYARQFRFLASRGFSPECLRRILGDLPDQ</sequence>
<comment type="similarity">
    <text evidence="2 5">Belongs to the RecX family.</text>
</comment>
<evidence type="ECO:0000313" key="9">
    <source>
        <dbReference type="EMBL" id="PLC49434.1"/>
    </source>
</evidence>
<dbReference type="Proteomes" id="UP000234190">
    <property type="component" value="Unassembled WGS sequence"/>
</dbReference>
<comment type="function">
    <text evidence="5">Modulates RecA activity.</text>
</comment>
<evidence type="ECO:0000259" key="7">
    <source>
        <dbReference type="Pfam" id="PF02631"/>
    </source>
</evidence>
<evidence type="ECO:0000313" key="10">
    <source>
        <dbReference type="Proteomes" id="UP000234190"/>
    </source>
</evidence>
<evidence type="ECO:0000256" key="5">
    <source>
        <dbReference type="HAMAP-Rule" id="MF_01114"/>
    </source>
</evidence>
<gene>
    <name evidence="5" type="primary">recX</name>
    <name evidence="9" type="ORF">CR159_12575</name>
</gene>
<accession>A0A2N4U331</accession>
<evidence type="ECO:0000256" key="4">
    <source>
        <dbReference type="ARBA" id="ARBA00022490"/>
    </source>
</evidence>
<dbReference type="HAMAP" id="MF_01114">
    <property type="entry name" value="RecX"/>
    <property type="match status" value="1"/>
</dbReference>
<organism evidence="9 10">
    <name type="scientific">Pollutimonas subterranea</name>
    <dbReference type="NCBI Taxonomy" id="2045210"/>
    <lineage>
        <taxon>Bacteria</taxon>
        <taxon>Pseudomonadati</taxon>
        <taxon>Pseudomonadota</taxon>
        <taxon>Betaproteobacteria</taxon>
        <taxon>Burkholderiales</taxon>
        <taxon>Alcaligenaceae</taxon>
        <taxon>Pollutimonas</taxon>
    </lineage>
</organism>
<dbReference type="PANTHER" id="PTHR33602:SF1">
    <property type="entry name" value="REGULATORY PROTEIN RECX FAMILY PROTEIN"/>
    <property type="match status" value="1"/>
</dbReference>
<dbReference type="InterPro" id="IPR003783">
    <property type="entry name" value="Regulatory_RecX"/>
</dbReference>
<dbReference type="Pfam" id="PF02631">
    <property type="entry name" value="RecX_HTH2"/>
    <property type="match status" value="1"/>
</dbReference>
<evidence type="ECO:0000256" key="6">
    <source>
        <dbReference type="SAM" id="MobiDB-lite"/>
    </source>
</evidence>
<dbReference type="GO" id="GO:0006282">
    <property type="term" value="P:regulation of DNA repair"/>
    <property type="evidence" value="ECO:0007669"/>
    <property type="project" value="UniProtKB-UniRule"/>
</dbReference>
<dbReference type="EMBL" id="PDNW01000010">
    <property type="protein sequence ID" value="PLC49434.1"/>
    <property type="molecule type" value="Genomic_DNA"/>
</dbReference>
<dbReference type="NCBIfam" id="NF001055">
    <property type="entry name" value="PRK00117.2-5"/>
    <property type="match status" value="1"/>
</dbReference>
<dbReference type="OrthoDB" id="5295441at2"/>
<dbReference type="AlphaFoldDB" id="A0A2N4U331"/>
<evidence type="ECO:0000256" key="3">
    <source>
        <dbReference type="ARBA" id="ARBA00018111"/>
    </source>
</evidence>
<feature type="region of interest" description="Disordered" evidence="6">
    <location>
        <begin position="1"/>
        <end position="27"/>
    </location>
</feature>
<evidence type="ECO:0000256" key="2">
    <source>
        <dbReference type="ARBA" id="ARBA00009695"/>
    </source>
</evidence>
<dbReference type="InterPro" id="IPR036388">
    <property type="entry name" value="WH-like_DNA-bd_sf"/>
</dbReference>
<dbReference type="Pfam" id="PF21981">
    <property type="entry name" value="RecX_HTH3"/>
    <property type="match status" value="1"/>
</dbReference>
<dbReference type="Gene3D" id="1.10.10.10">
    <property type="entry name" value="Winged helix-like DNA-binding domain superfamily/Winged helix DNA-binding domain"/>
    <property type="match status" value="3"/>
</dbReference>